<dbReference type="AlphaFoldDB" id="A0A2P2N8W4"/>
<evidence type="ECO:0000256" key="1">
    <source>
        <dbReference type="SAM" id="Phobius"/>
    </source>
</evidence>
<feature type="transmembrane region" description="Helical" evidence="1">
    <location>
        <begin position="20"/>
        <end position="42"/>
    </location>
</feature>
<keyword evidence="1" id="KW-1133">Transmembrane helix</keyword>
<organism evidence="2">
    <name type="scientific">Rhizophora mucronata</name>
    <name type="common">Asiatic mangrove</name>
    <dbReference type="NCBI Taxonomy" id="61149"/>
    <lineage>
        <taxon>Eukaryota</taxon>
        <taxon>Viridiplantae</taxon>
        <taxon>Streptophyta</taxon>
        <taxon>Embryophyta</taxon>
        <taxon>Tracheophyta</taxon>
        <taxon>Spermatophyta</taxon>
        <taxon>Magnoliopsida</taxon>
        <taxon>eudicotyledons</taxon>
        <taxon>Gunneridae</taxon>
        <taxon>Pentapetalae</taxon>
        <taxon>rosids</taxon>
        <taxon>fabids</taxon>
        <taxon>Malpighiales</taxon>
        <taxon>Rhizophoraceae</taxon>
        <taxon>Rhizophora</taxon>
    </lineage>
</organism>
<reference evidence="2" key="1">
    <citation type="submission" date="2018-02" db="EMBL/GenBank/DDBJ databases">
        <title>Rhizophora mucronata_Transcriptome.</title>
        <authorList>
            <person name="Meera S.P."/>
            <person name="Sreeshan A."/>
            <person name="Augustine A."/>
        </authorList>
    </citation>
    <scope>NUCLEOTIDE SEQUENCE</scope>
    <source>
        <tissue evidence="2">Leaf</tissue>
    </source>
</reference>
<protein>
    <submittedName>
        <fullName evidence="2">Uncharacterized protein</fullName>
    </submittedName>
</protein>
<keyword evidence="1" id="KW-0472">Membrane</keyword>
<accession>A0A2P2N8W4</accession>
<dbReference type="EMBL" id="GGEC01058443">
    <property type="protein sequence ID" value="MBX38927.1"/>
    <property type="molecule type" value="Transcribed_RNA"/>
</dbReference>
<proteinExistence type="predicted"/>
<keyword evidence="1" id="KW-0812">Transmembrane</keyword>
<evidence type="ECO:0000313" key="2">
    <source>
        <dbReference type="EMBL" id="MBX38927.1"/>
    </source>
</evidence>
<name>A0A2P2N8W4_RHIMU</name>
<sequence length="55" mass="6443">MRLALWILTGNIEKTEEIVIIRGIIKSMVMAMAMAMKGRYFWIMRIAMLLRIAKD</sequence>